<evidence type="ECO:0000313" key="1">
    <source>
        <dbReference type="EMBL" id="KEH38033.1"/>
    </source>
</evidence>
<organism evidence="1 3">
    <name type="scientific">Medicago truncatula</name>
    <name type="common">Barrel medic</name>
    <name type="synonym">Medicago tribuloides</name>
    <dbReference type="NCBI Taxonomy" id="3880"/>
    <lineage>
        <taxon>Eukaryota</taxon>
        <taxon>Viridiplantae</taxon>
        <taxon>Streptophyta</taxon>
        <taxon>Embryophyta</taxon>
        <taxon>Tracheophyta</taxon>
        <taxon>Spermatophyta</taxon>
        <taxon>Magnoliopsida</taxon>
        <taxon>eudicotyledons</taxon>
        <taxon>Gunneridae</taxon>
        <taxon>Pentapetalae</taxon>
        <taxon>rosids</taxon>
        <taxon>fabids</taxon>
        <taxon>Fabales</taxon>
        <taxon>Fabaceae</taxon>
        <taxon>Papilionoideae</taxon>
        <taxon>50 kb inversion clade</taxon>
        <taxon>NPAAA clade</taxon>
        <taxon>Hologalegina</taxon>
        <taxon>IRL clade</taxon>
        <taxon>Trifolieae</taxon>
        <taxon>Medicago</taxon>
    </lineage>
</organism>
<sequence length="67" mass="7725">MHVAKKICIEVKSSKDFLEQLWLLFCVCHSLRGSRQTSFVRFSTQPCIDGEEEDDLVLAEHDVKKSI</sequence>
<protein>
    <submittedName>
        <fullName evidence="1 2">Uncharacterized protein</fullName>
    </submittedName>
</protein>
<reference evidence="2" key="3">
    <citation type="submission" date="2015-04" db="UniProtKB">
        <authorList>
            <consortium name="EnsemblPlants"/>
        </authorList>
    </citation>
    <scope>IDENTIFICATION</scope>
    <source>
        <strain evidence="2">cv. Jemalong A17</strain>
    </source>
</reference>
<keyword evidence="3" id="KW-1185">Reference proteome</keyword>
<evidence type="ECO:0000313" key="2">
    <source>
        <dbReference type="EnsemblPlants" id="KEH38033"/>
    </source>
</evidence>
<dbReference type="HOGENOM" id="CLU_2816212_0_0_1"/>
<dbReference type="AlphaFoldDB" id="A0A072V9I5"/>
<dbReference type="EMBL" id="CM001218">
    <property type="protein sequence ID" value="KEH38033.1"/>
    <property type="molecule type" value="Genomic_DNA"/>
</dbReference>
<accession>A0A072V9I5</accession>
<reference evidence="1 3" key="1">
    <citation type="journal article" date="2011" name="Nature">
        <title>The Medicago genome provides insight into the evolution of rhizobial symbioses.</title>
        <authorList>
            <person name="Young N.D."/>
            <person name="Debelle F."/>
            <person name="Oldroyd G.E."/>
            <person name="Geurts R."/>
            <person name="Cannon S.B."/>
            <person name="Udvardi M.K."/>
            <person name="Benedito V.A."/>
            <person name="Mayer K.F."/>
            <person name="Gouzy J."/>
            <person name="Schoof H."/>
            <person name="Van de Peer Y."/>
            <person name="Proost S."/>
            <person name="Cook D.R."/>
            <person name="Meyers B.C."/>
            <person name="Spannagl M."/>
            <person name="Cheung F."/>
            <person name="De Mita S."/>
            <person name="Krishnakumar V."/>
            <person name="Gundlach H."/>
            <person name="Zhou S."/>
            <person name="Mudge J."/>
            <person name="Bharti A.K."/>
            <person name="Murray J.D."/>
            <person name="Naoumkina M.A."/>
            <person name="Rosen B."/>
            <person name="Silverstein K.A."/>
            <person name="Tang H."/>
            <person name="Rombauts S."/>
            <person name="Zhao P.X."/>
            <person name="Zhou P."/>
            <person name="Barbe V."/>
            <person name="Bardou P."/>
            <person name="Bechner M."/>
            <person name="Bellec A."/>
            <person name="Berger A."/>
            <person name="Berges H."/>
            <person name="Bidwell S."/>
            <person name="Bisseling T."/>
            <person name="Choisne N."/>
            <person name="Couloux A."/>
            <person name="Denny R."/>
            <person name="Deshpande S."/>
            <person name="Dai X."/>
            <person name="Doyle J.J."/>
            <person name="Dudez A.M."/>
            <person name="Farmer A.D."/>
            <person name="Fouteau S."/>
            <person name="Franken C."/>
            <person name="Gibelin C."/>
            <person name="Gish J."/>
            <person name="Goldstein S."/>
            <person name="Gonzalez A.J."/>
            <person name="Green P.J."/>
            <person name="Hallab A."/>
            <person name="Hartog M."/>
            <person name="Hua A."/>
            <person name="Humphray S.J."/>
            <person name="Jeong D.H."/>
            <person name="Jing Y."/>
            <person name="Jocker A."/>
            <person name="Kenton S.M."/>
            <person name="Kim D.J."/>
            <person name="Klee K."/>
            <person name="Lai H."/>
            <person name="Lang C."/>
            <person name="Lin S."/>
            <person name="Macmil S.L."/>
            <person name="Magdelenat G."/>
            <person name="Matthews L."/>
            <person name="McCorrison J."/>
            <person name="Monaghan E.L."/>
            <person name="Mun J.H."/>
            <person name="Najar F.Z."/>
            <person name="Nicholson C."/>
            <person name="Noirot C."/>
            <person name="O'Bleness M."/>
            <person name="Paule C.R."/>
            <person name="Poulain J."/>
            <person name="Prion F."/>
            <person name="Qin B."/>
            <person name="Qu C."/>
            <person name="Retzel E.F."/>
            <person name="Riddle C."/>
            <person name="Sallet E."/>
            <person name="Samain S."/>
            <person name="Samson N."/>
            <person name="Sanders I."/>
            <person name="Saurat O."/>
            <person name="Scarpelli C."/>
            <person name="Schiex T."/>
            <person name="Segurens B."/>
            <person name="Severin A.J."/>
            <person name="Sherrier D.J."/>
            <person name="Shi R."/>
            <person name="Sims S."/>
            <person name="Singer S.R."/>
            <person name="Sinharoy S."/>
            <person name="Sterck L."/>
            <person name="Viollet A."/>
            <person name="Wang B.B."/>
            <person name="Wang K."/>
            <person name="Wang M."/>
            <person name="Wang X."/>
            <person name="Warfsmann J."/>
            <person name="Weissenbach J."/>
            <person name="White D.D."/>
            <person name="White J.D."/>
            <person name="Wiley G.B."/>
            <person name="Wincker P."/>
            <person name="Xing Y."/>
            <person name="Yang L."/>
            <person name="Yao Z."/>
            <person name="Ying F."/>
            <person name="Zhai J."/>
            <person name="Zhou L."/>
            <person name="Zuber A."/>
            <person name="Denarie J."/>
            <person name="Dixon R.A."/>
            <person name="May G.D."/>
            <person name="Schwartz D.C."/>
            <person name="Rogers J."/>
            <person name="Quetier F."/>
            <person name="Town C.D."/>
            <person name="Roe B.A."/>
        </authorList>
    </citation>
    <scope>NUCLEOTIDE SEQUENCE [LARGE SCALE GENOMIC DNA]</scope>
    <source>
        <strain evidence="1">A17</strain>
        <strain evidence="2 3">cv. Jemalong A17</strain>
    </source>
</reference>
<dbReference type="EnsemblPlants" id="KEH38033">
    <property type="protein sequence ID" value="KEH38033"/>
    <property type="gene ID" value="MTR_2g058623"/>
</dbReference>
<evidence type="ECO:0000313" key="3">
    <source>
        <dbReference type="Proteomes" id="UP000002051"/>
    </source>
</evidence>
<name>A0A072V9I5_MEDTR</name>
<dbReference type="Proteomes" id="UP000002051">
    <property type="component" value="Chromosome 2"/>
</dbReference>
<proteinExistence type="predicted"/>
<reference evidence="1 3" key="2">
    <citation type="journal article" date="2014" name="BMC Genomics">
        <title>An improved genome release (version Mt4.0) for the model legume Medicago truncatula.</title>
        <authorList>
            <person name="Tang H."/>
            <person name="Krishnakumar V."/>
            <person name="Bidwell S."/>
            <person name="Rosen B."/>
            <person name="Chan A."/>
            <person name="Zhou S."/>
            <person name="Gentzbittel L."/>
            <person name="Childs K.L."/>
            <person name="Yandell M."/>
            <person name="Gundlach H."/>
            <person name="Mayer K.F."/>
            <person name="Schwartz D.C."/>
            <person name="Town C.D."/>
        </authorList>
    </citation>
    <scope>GENOME REANNOTATION</scope>
    <source>
        <strain evidence="1">A17</strain>
        <strain evidence="2 3">cv. Jemalong A17</strain>
    </source>
</reference>
<gene>
    <name evidence="1" type="ordered locus">MTR_2g058623</name>
</gene>